<comment type="caution">
    <text evidence="1">The sequence shown here is derived from an EMBL/GenBank/DDBJ whole genome shotgun (WGS) entry which is preliminary data.</text>
</comment>
<protein>
    <submittedName>
        <fullName evidence="1">Uncharacterized protein</fullName>
    </submittedName>
</protein>
<evidence type="ECO:0000313" key="1">
    <source>
        <dbReference type="EMBL" id="KKL54409.1"/>
    </source>
</evidence>
<accession>A0A0F9CYM9</accession>
<organism evidence="1">
    <name type="scientific">marine sediment metagenome</name>
    <dbReference type="NCBI Taxonomy" id="412755"/>
    <lineage>
        <taxon>unclassified sequences</taxon>
        <taxon>metagenomes</taxon>
        <taxon>ecological metagenomes</taxon>
    </lineage>
</organism>
<gene>
    <name evidence="1" type="ORF">LCGC14_2265690</name>
</gene>
<dbReference type="AlphaFoldDB" id="A0A0F9CYM9"/>
<feature type="non-terminal residue" evidence="1">
    <location>
        <position position="501"/>
    </location>
</feature>
<sequence>MKNKKTYLILLVLCFLFPLFNIFFVVGGNPEDNFYVISESNETTEWTLQGSEITPLEDFHDDINTSYWNLEDVNEIYFEKLILQQYNYLLDNYTTWDYTGDYYSVSLPVTIQWDIFWDGINWWVSTSYDGIIYKYNSDWSYTGDSYYVGAQSAMPQGIFFDGINWWITGVNDKKIFKYNSDWSYTGVFYELRIPNLLTFTICDIFWDGINWYGANSNGRIYKFTSNWDYTGFSYSVRAQDIYPKGIFWDGINWWMVGTTDKVYKYNSDWDYTGDFYDLIFEDLYYKDIFLDGMNWWILSNIGSGYVYKFQASYNISKNYFGNGYMYIQTNTTELISLKSINYGIDYTLNTGDYFEIDFQTNSDSQINLILLKDDIIQKTLILSHSENTNFTNQTIQIYTNEDVEFDQLKISGLLVDTDYVKFFDIKTYKYTITGDYANFIVGEKSTHSIYLTPDIYNLRIFEDGLEVINENITIGSTDYFYVYTPSESTGGGIPGYPLIFL</sequence>
<proteinExistence type="predicted"/>
<name>A0A0F9CYM9_9ZZZZ</name>
<dbReference type="SUPFAM" id="SSF101898">
    <property type="entry name" value="NHL repeat"/>
    <property type="match status" value="1"/>
</dbReference>
<reference evidence="1" key="1">
    <citation type="journal article" date="2015" name="Nature">
        <title>Complex archaea that bridge the gap between prokaryotes and eukaryotes.</title>
        <authorList>
            <person name="Spang A."/>
            <person name="Saw J.H."/>
            <person name="Jorgensen S.L."/>
            <person name="Zaremba-Niedzwiedzka K."/>
            <person name="Martijn J."/>
            <person name="Lind A.E."/>
            <person name="van Eijk R."/>
            <person name="Schleper C."/>
            <person name="Guy L."/>
            <person name="Ettema T.J."/>
        </authorList>
    </citation>
    <scope>NUCLEOTIDE SEQUENCE</scope>
</reference>
<dbReference type="EMBL" id="LAZR01031209">
    <property type="protein sequence ID" value="KKL54409.1"/>
    <property type="molecule type" value="Genomic_DNA"/>
</dbReference>